<sequence>MRVVPFVAEERIFALKGGTAINLFVRDMPRLSVDIDLTYLPVEGRPASLSAIDAAMLRIKERIEQGIPSVRVNASRSADEKTVTKLVVRVGSVQIKIEVTPVLRGTVYDPTVTSVVPAVEDAFGFAEMQVVSFADLYAGKIVAAFDRQHPRDLFDVRGLLANEGVNDALRRAFLVYLISHNRPMAEVLAPTRKPLREEFERGFVGMTEEPVTLTDLETTREAIIAEMVAAMPDEHRRFLVSFKRGEPDWELLGIPEAQHLPAVMWKQRNLGKLPNAKRAELTDALERVLFS</sequence>
<comment type="caution">
    <text evidence="1">The sequence shown here is derived from an EMBL/GenBank/DDBJ whole genome shotgun (WGS) entry which is preliminary data.</text>
</comment>
<keyword evidence="1" id="KW-0808">Transferase</keyword>
<accession>A0ABS8W1B4</accession>
<protein>
    <submittedName>
        <fullName evidence="1">Nucleotidyl transferase AbiEii/AbiGii toxin family protein</fullName>
    </submittedName>
</protein>
<keyword evidence="2" id="KW-1185">Reference proteome</keyword>
<organism evidence="1 2">
    <name type="scientific">Acetobacter sicerae</name>
    <dbReference type="NCBI Taxonomy" id="85325"/>
    <lineage>
        <taxon>Bacteria</taxon>
        <taxon>Pseudomonadati</taxon>
        <taxon>Pseudomonadota</taxon>
        <taxon>Alphaproteobacteria</taxon>
        <taxon>Acetobacterales</taxon>
        <taxon>Acetobacteraceae</taxon>
        <taxon>Acetobacter</taxon>
    </lineage>
</organism>
<dbReference type="Pfam" id="PF08843">
    <property type="entry name" value="AbiEii"/>
    <property type="match status" value="1"/>
</dbReference>
<reference evidence="1 2" key="1">
    <citation type="submission" date="2021-12" db="EMBL/GenBank/DDBJ databases">
        <title>Genome sequence of Acetobacter sicerae DmPark20a_162.</title>
        <authorList>
            <person name="Chaston J.M."/>
        </authorList>
    </citation>
    <scope>NUCLEOTIDE SEQUENCE [LARGE SCALE GENOMIC DNA]</scope>
    <source>
        <strain evidence="1 2">DmPark20a_162</strain>
    </source>
</reference>
<dbReference type="InterPro" id="IPR014942">
    <property type="entry name" value="AbiEii"/>
</dbReference>
<dbReference type="Proteomes" id="UP001521074">
    <property type="component" value="Unassembled WGS sequence"/>
</dbReference>
<evidence type="ECO:0000313" key="2">
    <source>
        <dbReference type="Proteomes" id="UP001521074"/>
    </source>
</evidence>
<dbReference type="GO" id="GO:0016740">
    <property type="term" value="F:transferase activity"/>
    <property type="evidence" value="ECO:0007669"/>
    <property type="project" value="UniProtKB-KW"/>
</dbReference>
<dbReference type="Gene3D" id="3.10.450.620">
    <property type="entry name" value="JHP933, nucleotidyltransferase-like core domain"/>
    <property type="match status" value="1"/>
</dbReference>
<proteinExistence type="predicted"/>
<name>A0ABS8W1B4_9PROT</name>
<gene>
    <name evidence="1" type="ORF">LWC05_13360</name>
</gene>
<dbReference type="EMBL" id="JAJSOJ010000050">
    <property type="protein sequence ID" value="MCE0744867.1"/>
    <property type="molecule type" value="Genomic_DNA"/>
</dbReference>
<evidence type="ECO:0000313" key="1">
    <source>
        <dbReference type="EMBL" id="MCE0744867.1"/>
    </source>
</evidence>